<feature type="compositionally biased region" description="Low complexity" evidence="5">
    <location>
        <begin position="34"/>
        <end position="51"/>
    </location>
</feature>
<evidence type="ECO:0000259" key="6">
    <source>
        <dbReference type="PROSITE" id="PS50089"/>
    </source>
</evidence>
<proteinExistence type="predicted"/>
<dbReference type="SMART" id="SM00184">
    <property type="entry name" value="RING"/>
    <property type="match status" value="1"/>
</dbReference>
<evidence type="ECO:0000256" key="1">
    <source>
        <dbReference type="ARBA" id="ARBA00022723"/>
    </source>
</evidence>
<name>A0AAV5RF28_STABA</name>
<keyword evidence="3" id="KW-0862">Zinc</keyword>
<evidence type="ECO:0000256" key="3">
    <source>
        <dbReference type="ARBA" id="ARBA00022833"/>
    </source>
</evidence>
<sequence length="145" mass="16217">MSDVIVINDDEHISSSDSGSDIDIVEISHHDRQSFQSSKSISSTIDNSSPSHTPEIDGLKAMKCVVCLETPEVVAVAQCGHYFCRDCVFITLSSSRAADKKSGICSVCRQKVRYDQVLFLEMRMGEKRNPEKELEEELSRELESE</sequence>
<dbReference type="EMBL" id="BTGC01000001">
    <property type="protein sequence ID" value="GMM49211.1"/>
    <property type="molecule type" value="Genomic_DNA"/>
</dbReference>
<evidence type="ECO:0000256" key="4">
    <source>
        <dbReference type="PROSITE-ProRule" id="PRU00175"/>
    </source>
</evidence>
<evidence type="ECO:0000313" key="8">
    <source>
        <dbReference type="Proteomes" id="UP001362899"/>
    </source>
</evidence>
<keyword evidence="1" id="KW-0479">Metal-binding</keyword>
<evidence type="ECO:0000256" key="5">
    <source>
        <dbReference type="SAM" id="MobiDB-lite"/>
    </source>
</evidence>
<dbReference type="PROSITE" id="PS00518">
    <property type="entry name" value="ZF_RING_1"/>
    <property type="match status" value="1"/>
</dbReference>
<dbReference type="Gene3D" id="3.30.40.10">
    <property type="entry name" value="Zinc/RING finger domain, C3HC4 (zinc finger)"/>
    <property type="match status" value="1"/>
</dbReference>
<feature type="domain" description="RING-type" evidence="6">
    <location>
        <begin position="64"/>
        <end position="109"/>
    </location>
</feature>
<evidence type="ECO:0000313" key="7">
    <source>
        <dbReference type="EMBL" id="GMM49211.1"/>
    </source>
</evidence>
<dbReference type="GO" id="GO:0008270">
    <property type="term" value="F:zinc ion binding"/>
    <property type="evidence" value="ECO:0007669"/>
    <property type="project" value="UniProtKB-KW"/>
</dbReference>
<protein>
    <recommendedName>
        <fullName evidence="6">RING-type domain-containing protein</fullName>
    </recommendedName>
</protein>
<dbReference type="InterPro" id="IPR017907">
    <property type="entry name" value="Znf_RING_CS"/>
</dbReference>
<dbReference type="InterPro" id="IPR013083">
    <property type="entry name" value="Znf_RING/FYVE/PHD"/>
</dbReference>
<organism evidence="7 8">
    <name type="scientific">Starmerella bacillaris</name>
    <name type="common">Yeast</name>
    <name type="synonym">Candida zemplinina</name>
    <dbReference type="NCBI Taxonomy" id="1247836"/>
    <lineage>
        <taxon>Eukaryota</taxon>
        <taxon>Fungi</taxon>
        <taxon>Dikarya</taxon>
        <taxon>Ascomycota</taxon>
        <taxon>Saccharomycotina</taxon>
        <taxon>Dipodascomycetes</taxon>
        <taxon>Dipodascales</taxon>
        <taxon>Trichomonascaceae</taxon>
        <taxon>Starmerella</taxon>
    </lineage>
</organism>
<dbReference type="Proteomes" id="UP001362899">
    <property type="component" value="Unassembled WGS sequence"/>
</dbReference>
<dbReference type="InterPro" id="IPR001841">
    <property type="entry name" value="Znf_RING"/>
</dbReference>
<keyword evidence="8" id="KW-1185">Reference proteome</keyword>
<comment type="caution">
    <text evidence="7">The sequence shown here is derived from an EMBL/GenBank/DDBJ whole genome shotgun (WGS) entry which is preliminary data.</text>
</comment>
<dbReference type="AlphaFoldDB" id="A0AAV5RF28"/>
<keyword evidence="2 4" id="KW-0863">Zinc-finger</keyword>
<reference evidence="7 8" key="1">
    <citation type="journal article" date="2023" name="Elife">
        <title>Identification of key yeast species and microbe-microbe interactions impacting larval growth of Drosophila in the wild.</title>
        <authorList>
            <person name="Mure A."/>
            <person name="Sugiura Y."/>
            <person name="Maeda R."/>
            <person name="Honda K."/>
            <person name="Sakurai N."/>
            <person name="Takahashi Y."/>
            <person name="Watada M."/>
            <person name="Katoh T."/>
            <person name="Gotoh A."/>
            <person name="Gotoh Y."/>
            <person name="Taniguchi I."/>
            <person name="Nakamura K."/>
            <person name="Hayashi T."/>
            <person name="Katayama T."/>
            <person name="Uemura T."/>
            <person name="Hattori Y."/>
        </authorList>
    </citation>
    <scope>NUCLEOTIDE SEQUENCE [LARGE SCALE GENOMIC DNA]</scope>
    <source>
        <strain evidence="7 8">SB-73</strain>
    </source>
</reference>
<dbReference type="PROSITE" id="PS50089">
    <property type="entry name" value="ZF_RING_2"/>
    <property type="match status" value="1"/>
</dbReference>
<feature type="region of interest" description="Disordered" evidence="5">
    <location>
        <begin position="31"/>
        <end position="54"/>
    </location>
</feature>
<dbReference type="Pfam" id="PF13920">
    <property type="entry name" value="zf-C3HC4_3"/>
    <property type="match status" value="1"/>
</dbReference>
<evidence type="ECO:0000256" key="2">
    <source>
        <dbReference type="ARBA" id="ARBA00022771"/>
    </source>
</evidence>
<accession>A0AAV5RF28</accession>
<gene>
    <name evidence="7" type="ORF">DASB73_001690</name>
</gene>
<dbReference type="SUPFAM" id="SSF57850">
    <property type="entry name" value="RING/U-box"/>
    <property type="match status" value="1"/>
</dbReference>